<accession>A0A8D8R0Y8</accession>
<organism evidence="2">
    <name type="scientific">Cacopsylla melanoneura</name>
    <dbReference type="NCBI Taxonomy" id="428564"/>
    <lineage>
        <taxon>Eukaryota</taxon>
        <taxon>Metazoa</taxon>
        <taxon>Ecdysozoa</taxon>
        <taxon>Arthropoda</taxon>
        <taxon>Hexapoda</taxon>
        <taxon>Insecta</taxon>
        <taxon>Pterygota</taxon>
        <taxon>Neoptera</taxon>
        <taxon>Paraneoptera</taxon>
        <taxon>Hemiptera</taxon>
        <taxon>Sternorrhyncha</taxon>
        <taxon>Psylloidea</taxon>
        <taxon>Psyllidae</taxon>
        <taxon>Psyllinae</taxon>
        <taxon>Cacopsylla</taxon>
    </lineage>
</organism>
<name>A0A8D8R0Y8_9HEMI</name>
<dbReference type="AlphaFoldDB" id="A0A8D8R0Y8"/>
<evidence type="ECO:0000313" key="2">
    <source>
        <dbReference type="EMBL" id="CAG6642263.1"/>
    </source>
</evidence>
<keyword evidence="1" id="KW-0472">Membrane</keyword>
<dbReference type="EMBL" id="HBUF01121527">
    <property type="protein sequence ID" value="CAG6642263.1"/>
    <property type="molecule type" value="Transcribed_RNA"/>
</dbReference>
<protein>
    <submittedName>
        <fullName evidence="2">Uncharacterized protein</fullName>
    </submittedName>
</protein>
<evidence type="ECO:0000256" key="1">
    <source>
        <dbReference type="SAM" id="Phobius"/>
    </source>
</evidence>
<reference evidence="2" key="1">
    <citation type="submission" date="2021-05" db="EMBL/GenBank/DDBJ databases">
        <authorList>
            <person name="Alioto T."/>
            <person name="Alioto T."/>
            <person name="Gomez Garrido J."/>
        </authorList>
    </citation>
    <scope>NUCLEOTIDE SEQUENCE</scope>
</reference>
<sequence length="103" mass="12399">MITRRDETRSFVYFLGMRLVYFLGMRRDLPCLGLTKITRITRREIVWSRLDKMRQNHCLEMSRLVKSGNEKLALSRLGGFVFFFFNASFTYIQFLLMVIRQVF</sequence>
<feature type="transmembrane region" description="Helical" evidence="1">
    <location>
        <begin position="77"/>
        <end position="99"/>
    </location>
</feature>
<keyword evidence="1" id="KW-1133">Transmembrane helix</keyword>
<keyword evidence="1" id="KW-0812">Transmembrane</keyword>
<proteinExistence type="predicted"/>